<proteinExistence type="predicted"/>
<dbReference type="EMBL" id="QTTT01000001">
    <property type="protein sequence ID" value="REE95148.1"/>
    <property type="molecule type" value="Genomic_DNA"/>
</dbReference>
<gene>
    <name evidence="1" type="ORF">DFJ69_0530</name>
</gene>
<comment type="caution">
    <text evidence="1">The sequence shown here is derived from an EMBL/GenBank/DDBJ whole genome shotgun (WGS) entry which is preliminary data.</text>
</comment>
<dbReference type="RefSeq" id="WP_116020994.1">
    <property type="nucleotide sequence ID" value="NZ_QTTT01000001.1"/>
</dbReference>
<accession>A0A3D9SGW1</accession>
<organism evidence="1 2">
    <name type="scientific">Thermomonospora umbrina</name>
    <dbReference type="NCBI Taxonomy" id="111806"/>
    <lineage>
        <taxon>Bacteria</taxon>
        <taxon>Bacillati</taxon>
        <taxon>Actinomycetota</taxon>
        <taxon>Actinomycetes</taxon>
        <taxon>Streptosporangiales</taxon>
        <taxon>Thermomonosporaceae</taxon>
        <taxon>Thermomonospora</taxon>
    </lineage>
</organism>
<reference evidence="1 2" key="1">
    <citation type="submission" date="2018-08" db="EMBL/GenBank/DDBJ databases">
        <title>Sequencing the genomes of 1000 actinobacteria strains.</title>
        <authorList>
            <person name="Klenk H.-P."/>
        </authorList>
    </citation>
    <scope>NUCLEOTIDE SEQUENCE [LARGE SCALE GENOMIC DNA]</scope>
    <source>
        <strain evidence="1 2">DSM 43927</strain>
    </source>
</reference>
<keyword evidence="2" id="KW-1185">Reference proteome</keyword>
<evidence type="ECO:0000313" key="1">
    <source>
        <dbReference type="EMBL" id="REE95148.1"/>
    </source>
</evidence>
<dbReference type="Proteomes" id="UP000256661">
    <property type="component" value="Unassembled WGS sequence"/>
</dbReference>
<evidence type="ECO:0000313" key="2">
    <source>
        <dbReference type="Proteomes" id="UP000256661"/>
    </source>
</evidence>
<name>A0A3D9SGW1_9ACTN</name>
<protein>
    <submittedName>
        <fullName evidence="1">Uncharacterized protein</fullName>
    </submittedName>
</protein>
<sequence>MTDDLIRPGELVEPGREAAARGLRTLLQGAAVSALGAVVTVVHDAANSGTTDYRAVAVLAGQAVLTAVATYVHNRLRPAV</sequence>
<dbReference type="AlphaFoldDB" id="A0A3D9SGW1"/>